<name>A0AAD6IAA7_PENCN</name>
<keyword evidence="3" id="KW-1185">Reference proteome</keyword>
<proteinExistence type="predicted"/>
<dbReference type="SUPFAM" id="SSF141571">
    <property type="entry name" value="Pentapeptide repeat-like"/>
    <property type="match status" value="1"/>
</dbReference>
<dbReference type="EMBL" id="JAQJZL010000009">
    <property type="protein sequence ID" value="KAJ6038335.1"/>
    <property type="molecule type" value="Genomic_DNA"/>
</dbReference>
<organism evidence="2 3">
    <name type="scientific">Penicillium canescens</name>
    <dbReference type="NCBI Taxonomy" id="5083"/>
    <lineage>
        <taxon>Eukaryota</taxon>
        <taxon>Fungi</taxon>
        <taxon>Dikarya</taxon>
        <taxon>Ascomycota</taxon>
        <taxon>Pezizomycotina</taxon>
        <taxon>Eurotiomycetes</taxon>
        <taxon>Eurotiomycetidae</taxon>
        <taxon>Eurotiales</taxon>
        <taxon>Aspergillaceae</taxon>
        <taxon>Penicillium</taxon>
    </lineage>
</organism>
<feature type="region of interest" description="Disordered" evidence="1">
    <location>
        <begin position="185"/>
        <end position="223"/>
    </location>
</feature>
<gene>
    <name evidence="2" type="ORF">N7460_008106</name>
</gene>
<protein>
    <submittedName>
        <fullName evidence="2">Uncharacterized protein</fullName>
    </submittedName>
</protein>
<accession>A0AAD6IAA7</accession>
<reference evidence="2" key="2">
    <citation type="submission" date="2023-01" db="EMBL/GenBank/DDBJ databases">
        <authorList>
            <person name="Petersen C."/>
        </authorList>
    </citation>
    <scope>NUCLEOTIDE SEQUENCE</scope>
    <source>
        <strain evidence="2">IBT 15450</strain>
    </source>
</reference>
<evidence type="ECO:0000313" key="2">
    <source>
        <dbReference type="EMBL" id="KAJ6038335.1"/>
    </source>
</evidence>
<evidence type="ECO:0000256" key="1">
    <source>
        <dbReference type="SAM" id="MobiDB-lite"/>
    </source>
</evidence>
<evidence type="ECO:0000313" key="3">
    <source>
        <dbReference type="Proteomes" id="UP001219568"/>
    </source>
</evidence>
<sequence length="223" mass="24133">MDESHASSSFLSGDGNSLMRCSLQSCTIRNSSVKRCVLNDCILSNVEYASRSTAKNSNFQDVALIKRSEITDSVLQGRSSVKRSTLKKAVIMDKSELKRGTITGTTISKSQIERASLTDCDVAECVVSRSDFRGMILKYGVWKKGILVGKIGDREPVAIKMDDSGTGISVHAAIATPVVPQLKSKTTHGLDEHPPVYNVDSDVSLDSDDDSDNDDDSPPPYKA</sequence>
<dbReference type="Proteomes" id="UP001219568">
    <property type="component" value="Unassembled WGS sequence"/>
</dbReference>
<dbReference type="Gene3D" id="2.160.20.80">
    <property type="entry name" value="E3 ubiquitin-protein ligase SopA"/>
    <property type="match status" value="1"/>
</dbReference>
<reference evidence="2" key="1">
    <citation type="journal article" date="2023" name="IMA Fungus">
        <title>Comparative genomic study of the Penicillium genus elucidates a diverse pangenome and 15 lateral gene transfer events.</title>
        <authorList>
            <person name="Petersen C."/>
            <person name="Sorensen T."/>
            <person name="Nielsen M.R."/>
            <person name="Sondergaard T.E."/>
            <person name="Sorensen J.L."/>
            <person name="Fitzpatrick D.A."/>
            <person name="Frisvad J.C."/>
            <person name="Nielsen K.L."/>
        </authorList>
    </citation>
    <scope>NUCLEOTIDE SEQUENCE</scope>
    <source>
        <strain evidence="2">IBT 15450</strain>
    </source>
</reference>
<feature type="compositionally biased region" description="Acidic residues" evidence="1">
    <location>
        <begin position="203"/>
        <end position="217"/>
    </location>
</feature>
<comment type="caution">
    <text evidence="2">The sequence shown here is derived from an EMBL/GenBank/DDBJ whole genome shotgun (WGS) entry which is preliminary data.</text>
</comment>
<dbReference type="AlphaFoldDB" id="A0AAD6IAA7"/>